<organism evidence="1 2">
    <name type="scientific">Pipra filicauda</name>
    <name type="common">Wire-tailed manakin</name>
    <dbReference type="NCBI Taxonomy" id="649802"/>
    <lineage>
        <taxon>Eukaryota</taxon>
        <taxon>Metazoa</taxon>
        <taxon>Chordata</taxon>
        <taxon>Craniata</taxon>
        <taxon>Vertebrata</taxon>
        <taxon>Euteleostomi</taxon>
        <taxon>Archelosauria</taxon>
        <taxon>Archosauria</taxon>
        <taxon>Dinosauria</taxon>
        <taxon>Saurischia</taxon>
        <taxon>Theropoda</taxon>
        <taxon>Coelurosauria</taxon>
        <taxon>Aves</taxon>
        <taxon>Neognathae</taxon>
        <taxon>Neoaves</taxon>
        <taxon>Telluraves</taxon>
        <taxon>Australaves</taxon>
        <taxon>Passeriformes</taxon>
        <taxon>Pipridae</taxon>
        <taxon>Pipra</taxon>
    </lineage>
</organism>
<gene>
    <name evidence="2" type="primary">LOC120324090</name>
</gene>
<dbReference type="AlphaFoldDB" id="A0A7R5KJ10"/>
<dbReference type="GeneID" id="120324090"/>
<proteinExistence type="predicted"/>
<accession>A0A7R5KJ10</accession>
<keyword evidence="1" id="KW-1185">Reference proteome</keyword>
<dbReference type="RefSeq" id="XP_039241496.1">
    <property type="nucleotide sequence ID" value="XM_039385562.1"/>
</dbReference>
<reference evidence="2" key="1">
    <citation type="submission" date="2025-08" db="UniProtKB">
        <authorList>
            <consortium name="RefSeq"/>
        </authorList>
    </citation>
    <scope>IDENTIFICATION</scope>
    <source>
        <tissue evidence="2">Muscle</tissue>
    </source>
</reference>
<name>A0A7R5KJ10_9PASS</name>
<protein>
    <submittedName>
        <fullName evidence="2">Thyroid peroxidase-like</fullName>
    </submittedName>
</protein>
<dbReference type="Proteomes" id="UP000504627">
    <property type="component" value="Unplaced"/>
</dbReference>
<evidence type="ECO:0000313" key="1">
    <source>
        <dbReference type="Proteomes" id="UP000504627"/>
    </source>
</evidence>
<sequence length="135" mass="15325">MKVFIILGLSAATAFTAVFFSFLQIGKDTIFEEIEDNCITKAIQKGSSLVDYAARYEMNRKIQGSGIATPTLLLAFSKFPEQESQDISQAAERMEMSIQVLKQKVCQKHKRSLHQTEMNFKMSVWCLEGSKVQKY</sequence>
<dbReference type="InParanoid" id="A0A7R5KJ10"/>
<evidence type="ECO:0000313" key="2">
    <source>
        <dbReference type="RefSeq" id="XP_039241496.1"/>
    </source>
</evidence>